<evidence type="ECO:0000256" key="7">
    <source>
        <dbReference type="SAM" id="Phobius"/>
    </source>
</evidence>
<dbReference type="AlphaFoldDB" id="A0A323V0K6"/>
<reference evidence="8 9" key="1">
    <citation type="submission" date="2018-06" db="EMBL/GenBank/DDBJ databases">
        <title>Azoarcus communis strain SWub3 genome.</title>
        <authorList>
            <person name="Zorraquino Salvo V."/>
            <person name="Toubiana D."/>
            <person name="Blumwald E."/>
        </authorList>
    </citation>
    <scope>NUCLEOTIDE SEQUENCE [LARGE SCALE GENOMIC DNA]</scope>
    <source>
        <strain evidence="8 9">SWub3</strain>
    </source>
</reference>
<feature type="transmembrane region" description="Helical" evidence="7">
    <location>
        <begin position="321"/>
        <end position="342"/>
    </location>
</feature>
<evidence type="ECO:0000256" key="2">
    <source>
        <dbReference type="ARBA" id="ARBA00007430"/>
    </source>
</evidence>
<feature type="transmembrane region" description="Helical" evidence="7">
    <location>
        <begin position="282"/>
        <end position="301"/>
    </location>
</feature>
<feature type="transmembrane region" description="Helical" evidence="7">
    <location>
        <begin position="76"/>
        <end position="100"/>
    </location>
</feature>
<evidence type="ECO:0000256" key="3">
    <source>
        <dbReference type="ARBA" id="ARBA00022475"/>
    </source>
</evidence>
<dbReference type="InterPro" id="IPR050833">
    <property type="entry name" value="Poly_Biosynth_Transport"/>
</dbReference>
<evidence type="ECO:0000256" key="4">
    <source>
        <dbReference type="ARBA" id="ARBA00022692"/>
    </source>
</evidence>
<dbReference type="OrthoDB" id="5486360at2"/>
<gene>
    <name evidence="8" type="ORF">DNK49_01610</name>
</gene>
<comment type="subcellular location">
    <subcellularLocation>
        <location evidence="1">Cell membrane</location>
        <topology evidence="1">Multi-pass membrane protein</topology>
    </subcellularLocation>
</comment>
<feature type="transmembrane region" description="Helical" evidence="7">
    <location>
        <begin position="141"/>
        <end position="162"/>
    </location>
</feature>
<feature type="transmembrane region" description="Helical" evidence="7">
    <location>
        <begin position="40"/>
        <end position="64"/>
    </location>
</feature>
<dbReference type="Pfam" id="PF13440">
    <property type="entry name" value="Polysacc_synt_3"/>
    <property type="match status" value="1"/>
</dbReference>
<evidence type="ECO:0000256" key="6">
    <source>
        <dbReference type="ARBA" id="ARBA00023136"/>
    </source>
</evidence>
<keyword evidence="3" id="KW-1003">Cell membrane</keyword>
<organism evidence="8 9">
    <name type="scientific">Parazoarcus communis SWub3 = DSM 12120</name>
    <dbReference type="NCBI Taxonomy" id="1121029"/>
    <lineage>
        <taxon>Bacteria</taxon>
        <taxon>Pseudomonadati</taxon>
        <taxon>Pseudomonadota</taxon>
        <taxon>Betaproteobacteria</taxon>
        <taxon>Rhodocyclales</taxon>
        <taxon>Zoogloeaceae</taxon>
        <taxon>Parazoarcus</taxon>
    </lineage>
</organism>
<dbReference type="GO" id="GO:0005886">
    <property type="term" value="C:plasma membrane"/>
    <property type="evidence" value="ECO:0007669"/>
    <property type="project" value="UniProtKB-SubCell"/>
</dbReference>
<keyword evidence="9" id="KW-1185">Reference proteome</keyword>
<evidence type="ECO:0008006" key="10">
    <source>
        <dbReference type="Google" id="ProtNLM"/>
    </source>
</evidence>
<keyword evidence="5 7" id="KW-1133">Transmembrane helix</keyword>
<dbReference type="PANTHER" id="PTHR30250:SF10">
    <property type="entry name" value="LIPOPOLYSACCHARIDE BIOSYNTHESIS PROTEIN WZXC"/>
    <property type="match status" value="1"/>
</dbReference>
<dbReference type="RefSeq" id="WP_110522558.1">
    <property type="nucleotide sequence ID" value="NZ_QKOE01000001.1"/>
</dbReference>
<name>A0A323V0K6_9RHOO</name>
<comment type="similarity">
    <text evidence="2">Belongs to the polysaccharide synthase family.</text>
</comment>
<proteinExistence type="inferred from homology"/>
<keyword evidence="6 7" id="KW-0472">Membrane</keyword>
<accession>A0A323V0K6</accession>
<evidence type="ECO:0000313" key="9">
    <source>
        <dbReference type="Proteomes" id="UP000248259"/>
    </source>
</evidence>
<feature type="transmembrane region" description="Helical" evidence="7">
    <location>
        <begin position="112"/>
        <end position="132"/>
    </location>
</feature>
<feature type="transmembrane region" description="Helical" evidence="7">
    <location>
        <begin position="445"/>
        <end position="464"/>
    </location>
</feature>
<dbReference type="CDD" id="cd13127">
    <property type="entry name" value="MATE_tuaB_like"/>
    <property type="match status" value="1"/>
</dbReference>
<dbReference type="Proteomes" id="UP000248259">
    <property type="component" value="Unassembled WGS sequence"/>
</dbReference>
<protein>
    <recommendedName>
        <fullName evidence="10">Lipopolysaccharide biosynthesis protein</fullName>
    </recommendedName>
</protein>
<feature type="transmembrane region" description="Helical" evidence="7">
    <location>
        <begin position="168"/>
        <end position="187"/>
    </location>
</feature>
<evidence type="ECO:0000256" key="5">
    <source>
        <dbReference type="ARBA" id="ARBA00022989"/>
    </source>
</evidence>
<evidence type="ECO:0000256" key="1">
    <source>
        <dbReference type="ARBA" id="ARBA00004651"/>
    </source>
</evidence>
<sequence length="487" mass="53217">MASVRRALVLSMAERYLLIALGLASNILLARLLTPEEIGLYSVSIALIGIAQVLREFGIGNFLIQVKTLTDDHIRTAFGFSLAIGITLFLAIFLVAPFAGTFYNDERVVETIRISALNFLVLPFCSISLSLLRRDMKFKKLVAVTLIATTLGTASTISLAYMGYGANSMAIGALVTNIATGVGTWFVRGDFRLMLPSFIAWKELLSFGARTSAANVITTISMDINDLAIGRILGFAPVAMISRAQGLMNLFHRDLMTAVRNVLYPAFSRAHREGADLEAQHVFTVASITVLAWPFYAFAALHSLELLRLLFGPQWDAAATLVPWFCLAGAVASTYNMVIPLLTARGRIDLATRIDLVTQPIRAVLLVSAVLIFENMLAFAITFALIFIASGPYIYLIKGKCQPTDFRALLIVLRSSLIVTLACMALPTAILFLTPTKALIGDFPTLFLSALICATSWLFATIWTNHPIAKDPLFIKLLSTLKLRAIR</sequence>
<dbReference type="PANTHER" id="PTHR30250">
    <property type="entry name" value="PST FAMILY PREDICTED COLANIC ACID TRANSPORTER"/>
    <property type="match status" value="1"/>
</dbReference>
<evidence type="ECO:0000313" key="8">
    <source>
        <dbReference type="EMBL" id="PZA18257.1"/>
    </source>
</evidence>
<feature type="transmembrane region" description="Helical" evidence="7">
    <location>
        <begin position="16"/>
        <end position="34"/>
    </location>
</feature>
<comment type="caution">
    <text evidence="8">The sequence shown here is derived from an EMBL/GenBank/DDBJ whole genome shotgun (WGS) entry which is preliminary data.</text>
</comment>
<dbReference type="EMBL" id="QKOE01000001">
    <property type="protein sequence ID" value="PZA18257.1"/>
    <property type="molecule type" value="Genomic_DNA"/>
</dbReference>
<keyword evidence="4 7" id="KW-0812">Transmembrane</keyword>
<feature type="transmembrane region" description="Helical" evidence="7">
    <location>
        <begin position="408"/>
        <end position="433"/>
    </location>
</feature>